<dbReference type="Proteomes" id="UP000321412">
    <property type="component" value="Unassembled WGS sequence"/>
</dbReference>
<evidence type="ECO:0000313" key="4">
    <source>
        <dbReference type="Proteomes" id="UP000321412"/>
    </source>
</evidence>
<dbReference type="InterPro" id="IPR007280">
    <property type="entry name" value="Peptidase_C_arc/bac"/>
</dbReference>
<sequence length="1607" mass="172095">MYRFSALQLLAFALVAMLVSACGPDDENQVEVCTSLADCSDGERCNNEGVCTAETFSCSTDFDCAFDEFCQEGVCAPAACESSESCGAGAVCDEGLCRAGCEPGRDACGEGQVCNERTLLCEDAGCTPTSCQPDIQRCDDSQEPSRCVFTGSCTNNTQCQAFGQQQSDGKDYICNTVLGECVERPPCQNDGDCRSNEICETPGDGEPGVCREGCRANADCRDNEVCSLEQGSVCVAGCRTSSDCAIPGSDQEFLCEDLVCVPVCESVDQCNVVGQVCAGQPRTCRGCVSDNECAASQLCDFTQGATTEEAEDPTVGLCVNRPPSCPDDGLGNNHSLQDAYEVEAGALPFERGGDDDLFFCRENTGGDWFEIQVESGQVVSATLEYDESIGNLDLALVQANGDLVVLSGDPPGVDGGEESFEFGIAQGAPYFIQVRGAILDANAPYNLSIDVGAPAACESDELDPATEAEPAALAAATPYSALSTCGEAPDFYTLDVAANQVVRIAATSERRRGGVALDLYDAEGQVIESARERADAQVIEFVTREPQVMTLRVSPFSGVGNSTYALEWTQRPNQCSDVYSPNQSCGAASPIAPGSYDDLVVCADPDFYAVELLPQQTLTVTTTYDAAEAAGELDIFLFGPRDCLVLAGAGIEAEPQGDGLLRESLTYTATQGGTYYLSAALFQGLNVPYQLDIEVEDGPVCEPDWLGENGSTASAYELTQEGILSGEQSGLVGLRACELESDFYSIDLSAGDVIEWEIVFASEEGELDLRLLGPDGSTVLDSDESTGENKVVSTTADADGTYYLEVVEKYPSRVNYRLLTTLNGVGNANPECPDRFGKNITQAAAAEIEPGTYESLLVCGQLPTAPNGSLEYHDGWYKIWVEAGETLDVTLMFDESLGRIDLELRDEQGILTASGASGDMQQASYTARQSRYIFIRARTRNTVVDGNVFTMIVDVEAAGACADDRFAGNTSAANASVAPIPGVTNRLKICDSSNDWFEFDLDAGTEAQAFIRFRKADGELGINIWGPSSPTPGEGSPLASSVSITEGAEVDFVADVSGTYFAQITAAQPARMDYDLLLYADTDDDGDLEGPADRLCPDAFEDNDSAAQAATIAAGSYEDLLICNGTPNDEDHYKVFVPAGATLNVDLLYTYAKGNLLMRIFRGNESLPVASANTFEDDESISVVNNGQGSDYRIFVDGDGVVNGTSEWRNYYTMNVGLEFADTCDSPLNVGLTREQAEPLVAQAYNGLSLCEETEHWFEVALGAGEELRAEVEFNDVFGKIDLELSDASGTVLESVRNDAHLKTLSYTAGTAAETVYLRVMPRDGLFIRTAYDLWASIGASEPAVPYCADPYERNDEATLAHRLGAFNSSGQAFMEPIACAEDEDWYRVSLVGGRTHEIAAFFNNEAAATMAMELRALDGTTVLETAEAGDDGRDLVMSRTVSATTEYLVVVSSEQSGLAIPYYLHIFEENVYEEAARCPDDGFGDNTTASNFADLGTALPQQHALGQCANTEFYIWTAPESGRIRAELKFNREKLALGWIIQEFEAGASGPPTPIVYEVLPSSTNRRSVEFDVVAGNIYEFNIQAQQVEDVSSRGPHYLTIEDATP</sequence>
<keyword evidence="4" id="KW-1185">Reference proteome</keyword>
<dbReference type="RefSeq" id="WP_146983259.1">
    <property type="nucleotide sequence ID" value="NZ_VOSM01000017.1"/>
</dbReference>
<comment type="caution">
    <text evidence="3">The sequence shown here is derived from an EMBL/GenBank/DDBJ whole genome shotgun (WGS) entry which is preliminary data.</text>
</comment>
<dbReference type="Pfam" id="PF04151">
    <property type="entry name" value="PPC"/>
    <property type="match status" value="1"/>
</dbReference>
<evidence type="ECO:0000313" key="3">
    <source>
        <dbReference type="EMBL" id="TXD33937.1"/>
    </source>
</evidence>
<feature type="domain" description="Peptidase C-terminal archaeal/bacterial" evidence="2">
    <location>
        <begin position="740"/>
        <end position="806"/>
    </location>
</feature>
<accession>A0A5C6X9M2</accession>
<reference evidence="3 4" key="1">
    <citation type="submission" date="2019-08" db="EMBL/GenBank/DDBJ databases">
        <title>Bradymonadales sp. TMQ4.</title>
        <authorList>
            <person name="Liang Q."/>
        </authorList>
    </citation>
    <scope>NUCLEOTIDE SEQUENCE [LARGE SCALE GENOMIC DNA]</scope>
    <source>
        <strain evidence="3 4">TMQ4</strain>
    </source>
</reference>
<proteinExistence type="predicted"/>
<feature type="chain" id="PRO_5022938840" description="Peptidase C-terminal archaeal/bacterial domain-containing protein" evidence="1">
    <location>
        <begin position="22"/>
        <end position="1607"/>
    </location>
</feature>
<evidence type="ECO:0000256" key="1">
    <source>
        <dbReference type="SAM" id="SignalP"/>
    </source>
</evidence>
<keyword evidence="1" id="KW-0732">Signal</keyword>
<protein>
    <recommendedName>
        <fullName evidence="2">Peptidase C-terminal archaeal/bacterial domain-containing protein</fullName>
    </recommendedName>
</protein>
<dbReference type="Gene3D" id="2.60.120.380">
    <property type="match status" value="9"/>
</dbReference>
<dbReference type="EMBL" id="VOSM01000017">
    <property type="protein sequence ID" value="TXD33937.1"/>
    <property type="molecule type" value="Genomic_DNA"/>
</dbReference>
<dbReference type="PROSITE" id="PS51257">
    <property type="entry name" value="PROKAR_LIPOPROTEIN"/>
    <property type="match status" value="1"/>
</dbReference>
<name>A0A5C6X9M2_9DELT</name>
<organism evidence="3 4">
    <name type="scientific">Lujinxingia vulgaris</name>
    <dbReference type="NCBI Taxonomy" id="2600176"/>
    <lineage>
        <taxon>Bacteria</taxon>
        <taxon>Deltaproteobacteria</taxon>
        <taxon>Bradymonadales</taxon>
        <taxon>Lujinxingiaceae</taxon>
        <taxon>Lujinxingia</taxon>
    </lineage>
</organism>
<gene>
    <name evidence="3" type="ORF">FRC98_19775</name>
</gene>
<evidence type="ECO:0000259" key="2">
    <source>
        <dbReference type="Pfam" id="PF04151"/>
    </source>
</evidence>
<dbReference type="OrthoDB" id="174027at2"/>
<feature type="signal peptide" evidence="1">
    <location>
        <begin position="1"/>
        <end position="21"/>
    </location>
</feature>